<feature type="chain" id="PRO_5008109832" evidence="2">
    <location>
        <begin position="22"/>
        <end position="560"/>
    </location>
</feature>
<name>A0A180GEJ2_PUCT1</name>
<dbReference type="AlphaFoldDB" id="A0A180GEJ2"/>
<dbReference type="EMBL" id="ADAS02000086">
    <property type="protein sequence ID" value="OAV91137.1"/>
    <property type="molecule type" value="Genomic_DNA"/>
</dbReference>
<protein>
    <submittedName>
        <fullName evidence="3 4">Uncharacterized protein</fullName>
    </submittedName>
</protein>
<organism evidence="3">
    <name type="scientific">Puccinia triticina (isolate 1-1 / race 1 (BBBD))</name>
    <name type="common">Brown leaf rust fungus</name>
    <dbReference type="NCBI Taxonomy" id="630390"/>
    <lineage>
        <taxon>Eukaryota</taxon>
        <taxon>Fungi</taxon>
        <taxon>Dikarya</taxon>
        <taxon>Basidiomycota</taxon>
        <taxon>Pucciniomycotina</taxon>
        <taxon>Pucciniomycetes</taxon>
        <taxon>Pucciniales</taxon>
        <taxon>Pucciniaceae</taxon>
        <taxon>Puccinia</taxon>
    </lineage>
</organism>
<feature type="compositionally biased region" description="Basic and acidic residues" evidence="1">
    <location>
        <begin position="307"/>
        <end position="320"/>
    </location>
</feature>
<feature type="compositionally biased region" description="Polar residues" evidence="1">
    <location>
        <begin position="444"/>
        <end position="470"/>
    </location>
</feature>
<evidence type="ECO:0000313" key="4">
    <source>
        <dbReference type="EnsemblFungi" id="PTTG_04194-t43_1-p1"/>
    </source>
</evidence>
<feature type="signal peptide" evidence="2">
    <location>
        <begin position="1"/>
        <end position="21"/>
    </location>
</feature>
<dbReference type="OrthoDB" id="2497678at2759"/>
<gene>
    <name evidence="3" type="ORF">PTTG_04194</name>
</gene>
<feature type="compositionally biased region" description="Basic and acidic residues" evidence="1">
    <location>
        <begin position="346"/>
        <end position="357"/>
    </location>
</feature>
<feature type="compositionally biased region" description="Polar residues" evidence="1">
    <location>
        <begin position="407"/>
        <end position="421"/>
    </location>
</feature>
<dbReference type="Proteomes" id="UP000005240">
    <property type="component" value="Unassembled WGS sequence"/>
</dbReference>
<evidence type="ECO:0000256" key="2">
    <source>
        <dbReference type="SAM" id="SignalP"/>
    </source>
</evidence>
<dbReference type="VEuPathDB" id="FungiDB:PTTG_04194"/>
<accession>A0A180GEJ2</accession>
<reference evidence="4" key="4">
    <citation type="submission" date="2025-05" db="UniProtKB">
        <authorList>
            <consortium name="EnsemblFungi"/>
        </authorList>
    </citation>
    <scope>IDENTIFICATION</scope>
    <source>
        <strain evidence="4">isolate 1-1 / race 1 (BBBD)</strain>
    </source>
</reference>
<evidence type="ECO:0000313" key="3">
    <source>
        <dbReference type="EMBL" id="OAV91137.1"/>
    </source>
</evidence>
<dbReference type="EnsemblFungi" id="PTTG_04194-t43_1">
    <property type="protein sequence ID" value="PTTG_04194-t43_1-p1"/>
    <property type="gene ID" value="PTTG_04194"/>
</dbReference>
<feature type="compositionally biased region" description="Polar residues" evidence="1">
    <location>
        <begin position="540"/>
        <end position="552"/>
    </location>
</feature>
<feature type="compositionally biased region" description="Acidic residues" evidence="1">
    <location>
        <begin position="497"/>
        <end position="522"/>
    </location>
</feature>
<feature type="region of interest" description="Disordered" evidence="1">
    <location>
        <begin position="80"/>
        <end position="225"/>
    </location>
</feature>
<reference evidence="3" key="2">
    <citation type="submission" date="2016-05" db="EMBL/GenBank/DDBJ databases">
        <title>Comparative analysis highlights variable genome content of wheat rusts and divergence of the mating loci.</title>
        <authorList>
            <person name="Cuomo C.A."/>
            <person name="Bakkeren G."/>
            <person name="Szabo L."/>
            <person name="Khalil H."/>
            <person name="Joly D."/>
            <person name="Goldberg J."/>
            <person name="Young S."/>
            <person name="Zeng Q."/>
            <person name="Fellers J."/>
        </authorList>
    </citation>
    <scope>NUCLEOTIDE SEQUENCE [LARGE SCALE GENOMIC DNA]</scope>
    <source>
        <strain evidence="3">1-1 BBBD Race 1</strain>
    </source>
</reference>
<sequence>MHSKSLSISFLTLVSITNALSLPMDQEYQSGTPPTDLNPEILQTMDGPMKKSDYFPSGKFMSGKGPKSELVSEQLVAESGRSAIDKSSKDAGYSLPSDSYQSENFNQAPKIPSAPGQLNHPGNPYSPTFLPFPSYGQNGLPAGTNFEGNPPGGHPPMFHERPSASQPTATRPRKPHQNPPPGGLQIDENPAQDLPDREDNTGESKGINKLPKRRVSSNTLIGRETKQGVRAVLDLHTALERRQDDNELANGLNDSDDDPFSDFFFPTASDGEPGDVELANPDIPTGTGLKRRNSIENSSHGLRRRHNGEDHSMKGLKDMTKQAGGGSQGGHVKQTENIPSENAGDQAEKGPARKMESEDPTTTETSQQGIPTENPGMPSATNNLNTNLSNSQVEGLSIPDPMGKPQTHPSSFPPQSQTQRFSPEDQESGIRTSIGSPVIDLDAQTGQEGLQSQFMGGKSDSLSPKGSNGLNIGPTEGSPFDMGADSRNVDGESITAEMEDASGDGEGDDEEENPEEEQEGEADQSPGPLMASLGAKPAPSSENVGSPNTLSSDEVELALN</sequence>
<reference evidence="3" key="1">
    <citation type="submission" date="2009-11" db="EMBL/GenBank/DDBJ databases">
        <authorList>
            <consortium name="The Broad Institute Genome Sequencing Platform"/>
            <person name="Ward D."/>
            <person name="Feldgarden M."/>
            <person name="Earl A."/>
            <person name="Young S.K."/>
            <person name="Zeng Q."/>
            <person name="Koehrsen M."/>
            <person name="Alvarado L."/>
            <person name="Berlin A."/>
            <person name="Bochicchio J."/>
            <person name="Borenstein D."/>
            <person name="Chapman S.B."/>
            <person name="Chen Z."/>
            <person name="Engels R."/>
            <person name="Freedman E."/>
            <person name="Gellesch M."/>
            <person name="Goldberg J."/>
            <person name="Griggs A."/>
            <person name="Gujja S."/>
            <person name="Heilman E."/>
            <person name="Heiman D."/>
            <person name="Hepburn T."/>
            <person name="Howarth C."/>
            <person name="Jen D."/>
            <person name="Larson L."/>
            <person name="Lewis B."/>
            <person name="Mehta T."/>
            <person name="Park D."/>
            <person name="Pearson M."/>
            <person name="Roberts A."/>
            <person name="Saif S."/>
            <person name="Shea T."/>
            <person name="Shenoy N."/>
            <person name="Sisk P."/>
            <person name="Stolte C."/>
            <person name="Sykes S."/>
            <person name="Thomson T."/>
            <person name="Walk T."/>
            <person name="White J."/>
            <person name="Yandava C."/>
            <person name="Izard J."/>
            <person name="Baranova O.V."/>
            <person name="Blanton J.M."/>
            <person name="Tanner A.C."/>
            <person name="Dewhirst F.E."/>
            <person name="Haas B."/>
            <person name="Nusbaum C."/>
            <person name="Birren B."/>
        </authorList>
    </citation>
    <scope>NUCLEOTIDE SEQUENCE [LARGE SCALE GENOMIC DNA]</scope>
    <source>
        <strain evidence="3">1-1 BBBD Race 1</strain>
    </source>
</reference>
<feature type="region of interest" description="Disordered" evidence="1">
    <location>
        <begin position="241"/>
        <end position="560"/>
    </location>
</feature>
<evidence type="ECO:0000313" key="5">
    <source>
        <dbReference type="Proteomes" id="UP000005240"/>
    </source>
</evidence>
<proteinExistence type="predicted"/>
<feature type="compositionally biased region" description="Polar residues" evidence="1">
    <location>
        <begin position="360"/>
        <end position="371"/>
    </location>
</feature>
<keyword evidence="2" id="KW-0732">Signal</keyword>
<feature type="compositionally biased region" description="Polar residues" evidence="1">
    <location>
        <begin position="96"/>
        <end position="107"/>
    </location>
</feature>
<feature type="compositionally biased region" description="Low complexity" evidence="1">
    <location>
        <begin position="381"/>
        <end position="391"/>
    </location>
</feature>
<keyword evidence="5" id="KW-1185">Reference proteome</keyword>
<reference evidence="4 5" key="3">
    <citation type="journal article" date="2017" name="G3 (Bethesda)">
        <title>Comparative analysis highlights variable genome content of wheat rusts and divergence of the mating loci.</title>
        <authorList>
            <person name="Cuomo C.A."/>
            <person name="Bakkeren G."/>
            <person name="Khalil H.B."/>
            <person name="Panwar V."/>
            <person name="Joly D."/>
            <person name="Linning R."/>
            <person name="Sakthikumar S."/>
            <person name="Song X."/>
            <person name="Adiconis X."/>
            <person name="Fan L."/>
            <person name="Goldberg J.M."/>
            <person name="Levin J.Z."/>
            <person name="Young S."/>
            <person name="Zeng Q."/>
            <person name="Anikster Y."/>
            <person name="Bruce M."/>
            <person name="Wang M."/>
            <person name="Yin C."/>
            <person name="McCallum B."/>
            <person name="Szabo L.J."/>
            <person name="Hulbert S."/>
            <person name="Chen X."/>
            <person name="Fellers J.P."/>
        </authorList>
    </citation>
    <scope>NUCLEOTIDE SEQUENCE</scope>
    <source>
        <strain evidence="5">Isolate 1-1 / race 1 (BBBD)</strain>
        <strain evidence="4">isolate 1-1 / race 1 (BBBD)</strain>
    </source>
</reference>
<evidence type="ECO:0000256" key="1">
    <source>
        <dbReference type="SAM" id="MobiDB-lite"/>
    </source>
</evidence>